<evidence type="ECO:0000259" key="25">
    <source>
        <dbReference type="Pfam" id="PF20665"/>
    </source>
</evidence>
<proteinExistence type="inferred from homology"/>
<accession>V4B230</accession>
<evidence type="ECO:0000313" key="29">
    <source>
        <dbReference type="Proteomes" id="UP000030746"/>
    </source>
</evidence>
<evidence type="ECO:0000256" key="7">
    <source>
        <dbReference type="ARBA" id="ARBA00022490"/>
    </source>
</evidence>
<evidence type="ECO:0000256" key="18">
    <source>
        <dbReference type="ARBA" id="ARBA00023212"/>
    </source>
</evidence>
<evidence type="ECO:0000256" key="13">
    <source>
        <dbReference type="ARBA" id="ARBA00022892"/>
    </source>
</evidence>
<keyword evidence="19" id="KW-0131">Cell cycle</keyword>
<evidence type="ECO:0000256" key="22">
    <source>
        <dbReference type="ARBA" id="ARBA00069312"/>
    </source>
</evidence>
<dbReference type="InterPro" id="IPR048343">
    <property type="entry name" value="ZW10_C"/>
</dbReference>
<keyword evidence="17" id="KW-0472">Membrane</keyword>
<keyword evidence="14" id="KW-0653">Protein transport</keyword>
<protein>
    <recommendedName>
        <fullName evidence="22">Centromere/kinetochore protein zw10 homolog</fullName>
    </recommendedName>
</protein>
<keyword evidence="7" id="KW-0963">Cytoplasm</keyword>
<keyword evidence="20" id="KW-0137">Centromere</keyword>
<dbReference type="OMA" id="HHLLTMG"/>
<evidence type="ECO:0000256" key="19">
    <source>
        <dbReference type="ARBA" id="ARBA00023306"/>
    </source>
</evidence>
<keyword evidence="6" id="KW-0158">Chromosome</keyword>
<sequence length="748" mass="84417">MSVVTEVLTSAGQIDKQEVHGKVKALTDHIKDLQHGIYNSITERYIDFYPSYNSVSDLANEVDSVKNQIEAVSNKIDSEIKDQLNVSTAEFQTLTRELQEVNGILLVLKTLVELQDALEDVAKANKQKKFGQAADCLANIHDILSRPLLNGEFEIKILNALNTENKIQKQKLIFDLNDVWKEHVVWISPEPKSTSGNLIELKLITGKDSLQVLENMISAMEKLNILDSKIKAFGELFVKHIVKNLLLQDAVDLKEMSTSKEKSLKLTLKSKVEHMPLNVNLFRKFNLVMDFLADSFFKLTVKWKEKEISLLELLGYGIADTVVDLIIKDCLSHAIPSQTEKLADFFKVIDSTETFQKGLMDAKFLPESNTALMNYVGNVNVLFAKKKCQEILEKARKLITSDIHDTFEVSPDVTLHPLPPLLKDKSISTSTPPVQLAHEEKLSPDAFKLPKCRISLSINNVVNLAYEILSEASSSSPECAVQMFYAVRNIFELFCSVFPTYHRQSLNALPQFSALHHNNCMFISHHLMTLGHQFSLKLPPTINSTFVDLIPKIRGIGTQSFMDQMNSQRDLLLEFLQAANGFADMSNEEKYTVGEKSIIQCLHQLSHLQNVWKDILPVNIYRKAIGMLINTVVVDIIESVTTLEDISSFDAKQLDTLMSTLSKKAEPFFAIEGDDGNPNIELQRNVTKWNKFKELNLVLNANLQDISDRWADGKGPLAMAFTPNELKQLIRALFQNTDRRATVLAKIK</sequence>
<dbReference type="CTD" id="20247274"/>
<keyword evidence="9" id="KW-0132">Cell division</keyword>
<evidence type="ECO:0000256" key="12">
    <source>
        <dbReference type="ARBA" id="ARBA00022838"/>
    </source>
</evidence>
<comment type="similarity">
    <text evidence="4">Belongs to the ZW10 family.</text>
</comment>
<dbReference type="Pfam" id="PF20665">
    <property type="entry name" value="Zw10_middle"/>
    <property type="match status" value="1"/>
</dbReference>
<dbReference type="InterPro" id="IPR009361">
    <property type="entry name" value="Zw10_N"/>
</dbReference>
<dbReference type="AlphaFoldDB" id="V4B230"/>
<name>V4B230_LOTGI</name>
<dbReference type="Gene3D" id="1.10.357.150">
    <property type="match status" value="1"/>
</dbReference>
<evidence type="ECO:0000256" key="2">
    <source>
        <dbReference type="ARBA" id="ARBA00004406"/>
    </source>
</evidence>
<dbReference type="OrthoDB" id="534815at2759"/>
<dbReference type="STRING" id="225164.V4B230"/>
<dbReference type="InterPro" id="IPR048344">
    <property type="entry name" value="Zw10_middle"/>
</dbReference>
<keyword evidence="10" id="KW-0498">Mitosis</keyword>
<dbReference type="InterPro" id="IPR055148">
    <property type="entry name" value="ZW10_C_2"/>
</dbReference>
<evidence type="ECO:0000256" key="21">
    <source>
        <dbReference type="ARBA" id="ARBA00065852"/>
    </source>
</evidence>
<dbReference type="GO" id="GO:0051301">
    <property type="term" value="P:cell division"/>
    <property type="evidence" value="ECO:0007669"/>
    <property type="project" value="UniProtKB-KW"/>
</dbReference>
<feature type="domain" description="Centromere/kinetochore protein zw10 N-terminal" evidence="24">
    <location>
        <begin position="26"/>
        <end position="118"/>
    </location>
</feature>
<evidence type="ECO:0000256" key="3">
    <source>
        <dbReference type="ARBA" id="ARBA00004629"/>
    </source>
</evidence>
<evidence type="ECO:0000313" key="28">
    <source>
        <dbReference type="EMBL" id="ESP01626.1"/>
    </source>
</evidence>
<keyword evidence="12" id="KW-0995">Kinetochore</keyword>
<evidence type="ECO:0000256" key="8">
    <source>
        <dbReference type="ARBA" id="ARBA00022553"/>
    </source>
</evidence>
<keyword evidence="16 23" id="KW-0175">Coiled coil</keyword>
<dbReference type="Pfam" id="PF22766">
    <property type="entry name" value="ZW10_C2"/>
    <property type="match status" value="1"/>
</dbReference>
<evidence type="ECO:0000256" key="17">
    <source>
        <dbReference type="ARBA" id="ARBA00023136"/>
    </source>
</evidence>
<comment type="subunit">
    <text evidence="21">Interacts with NBAS and KNTC1/ROD; the interactions are mutually exclusive and indicative for its association in two different vesicle tethering complexes. Component of the RZZ complex composed of KNTC1/ROD, ZW10 and ZWILCH. Component of the NRZ complex composed of NBAS, ZW10 and RINT1/TIP20L; NRZ associates with SNAREs STX18, USE1L, BNIP1/SEC20L and SEC22B (the assembly has been described as syntaxin 18 complex). Interacts directly with RINT1/TIP20L bound to BNIP1/SEC20L. Interacts with C19orf25 and ZWINT. Interacts with ZFYVE1. Interacts with RAB18 and this interaction is enhanced in the presence of ZFYVE1.</text>
</comment>
<dbReference type="GO" id="GO:0006888">
    <property type="term" value="P:endoplasmic reticulum to Golgi vesicle-mediated transport"/>
    <property type="evidence" value="ECO:0007669"/>
    <property type="project" value="TreeGrafter"/>
</dbReference>
<evidence type="ECO:0000256" key="6">
    <source>
        <dbReference type="ARBA" id="ARBA00022454"/>
    </source>
</evidence>
<evidence type="ECO:0000256" key="16">
    <source>
        <dbReference type="ARBA" id="ARBA00023054"/>
    </source>
</evidence>
<evidence type="ECO:0000256" key="20">
    <source>
        <dbReference type="ARBA" id="ARBA00023328"/>
    </source>
</evidence>
<evidence type="ECO:0000259" key="27">
    <source>
        <dbReference type="Pfam" id="PF22766"/>
    </source>
</evidence>
<dbReference type="GO" id="GO:0015031">
    <property type="term" value="P:protein transport"/>
    <property type="evidence" value="ECO:0007669"/>
    <property type="project" value="UniProtKB-KW"/>
</dbReference>
<keyword evidence="8" id="KW-0597">Phosphoprotein</keyword>
<comment type="subcellular location">
    <subcellularLocation>
        <location evidence="3">Chromosome</location>
        <location evidence="3">Centromere</location>
        <location evidence="3">Kinetochore</location>
    </subcellularLocation>
    <subcellularLocation>
        <location evidence="1">Cytoplasm</location>
        <location evidence="1">Cytoskeleton</location>
        <location evidence="1">Spindle</location>
    </subcellularLocation>
    <subcellularLocation>
        <location evidence="2">Endoplasmic reticulum membrane</location>
        <topology evidence="2">Peripheral membrane protein</topology>
    </subcellularLocation>
</comment>
<evidence type="ECO:0000256" key="5">
    <source>
        <dbReference type="ARBA" id="ARBA00022448"/>
    </source>
</evidence>
<evidence type="ECO:0000259" key="26">
    <source>
        <dbReference type="Pfam" id="PF20666"/>
    </source>
</evidence>
<evidence type="ECO:0000256" key="1">
    <source>
        <dbReference type="ARBA" id="ARBA00004186"/>
    </source>
</evidence>
<keyword evidence="15" id="KW-0007">Acetylation</keyword>
<keyword evidence="11" id="KW-0256">Endoplasmic reticulum</keyword>
<dbReference type="RefSeq" id="XP_009047710.1">
    <property type="nucleotide sequence ID" value="XM_009049462.1"/>
</dbReference>
<gene>
    <name evidence="28" type="ORF">LOTGIDRAFT_225294</name>
</gene>
<dbReference type="EMBL" id="KB200454">
    <property type="protein sequence ID" value="ESP01626.1"/>
    <property type="molecule type" value="Genomic_DNA"/>
</dbReference>
<organism evidence="28 29">
    <name type="scientific">Lottia gigantea</name>
    <name type="common">Giant owl limpet</name>
    <dbReference type="NCBI Taxonomy" id="225164"/>
    <lineage>
        <taxon>Eukaryota</taxon>
        <taxon>Metazoa</taxon>
        <taxon>Spiralia</taxon>
        <taxon>Lophotrochozoa</taxon>
        <taxon>Mollusca</taxon>
        <taxon>Gastropoda</taxon>
        <taxon>Patellogastropoda</taxon>
        <taxon>Lottioidea</taxon>
        <taxon>Lottiidae</taxon>
        <taxon>Lottia</taxon>
    </lineage>
</organism>
<feature type="coiled-coil region" evidence="23">
    <location>
        <begin position="55"/>
        <end position="82"/>
    </location>
</feature>
<dbReference type="Pfam" id="PF20666">
    <property type="entry name" value="ZW10_C"/>
    <property type="match status" value="1"/>
</dbReference>
<reference evidence="28 29" key="1">
    <citation type="journal article" date="2013" name="Nature">
        <title>Insights into bilaterian evolution from three spiralian genomes.</title>
        <authorList>
            <person name="Simakov O."/>
            <person name="Marletaz F."/>
            <person name="Cho S.J."/>
            <person name="Edsinger-Gonzales E."/>
            <person name="Havlak P."/>
            <person name="Hellsten U."/>
            <person name="Kuo D.H."/>
            <person name="Larsson T."/>
            <person name="Lv J."/>
            <person name="Arendt D."/>
            <person name="Savage R."/>
            <person name="Osoegawa K."/>
            <person name="de Jong P."/>
            <person name="Grimwood J."/>
            <person name="Chapman J.A."/>
            <person name="Shapiro H."/>
            <person name="Aerts A."/>
            <person name="Otillar R.P."/>
            <person name="Terry A.Y."/>
            <person name="Boore J.L."/>
            <person name="Grigoriev I.V."/>
            <person name="Lindberg D.R."/>
            <person name="Seaver E.C."/>
            <person name="Weisblat D.A."/>
            <person name="Putnam N.H."/>
            <person name="Rokhsar D.S."/>
        </authorList>
    </citation>
    <scope>NUCLEOTIDE SEQUENCE [LARGE SCALE GENOMIC DNA]</scope>
</reference>
<evidence type="ECO:0000256" key="11">
    <source>
        <dbReference type="ARBA" id="ARBA00022824"/>
    </source>
</evidence>
<dbReference type="GO" id="GO:0005634">
    <property type="term" value="C:nucleus"/>
    <property type="evidence" value="ECO:0007669"/>
    <property type="project" value="InterPro"/>
</dbReference>
<keyword evidence="18" id="KW-0206">Cytoskeleton</keyword>
<dbReference type="GO" id="GO:1990423">
    <property type="term" value="C:RZZ complex"/>
    <property type="evidence" value="ECO:0007669"/>
    <property type="project" value="TreeGrafter"/>
</dbReference>
<dbReference type="GO" id="GO:0007094">
    <property type="term" value="P:mitotic spindle assembly checkpoint signaling"/>
    <property type="evidence" value="ECO:0007669"/>
    <property type="project" value="TreeGrafter"/>
</dbReference>
<dbReference type="PANTHER" id="PTHR12205:SF0">
    <property type="entry name" value="CENTROMERE_KINETOCHORE PROTEIN ZW10 HOMOLOG"/>
    <property type="match status" value="1"/>
</dbReference>
<feature type="domain" description="ZW10 C-terminal helical" evidence="27">
    <location>
        <begin position="596"/>
        <end position="747"/>
    </location>
</feature>
<evidence type="ECO:0000256" key="15">
    <source>
        <dbReference type="ARBA" id="ARBA00022990"/>
    </source>
</evidence>
<dbReference type="Proteomes" id="UP000030746">
    <property type="component" value="Unassembled WGS sequence"/>
</dbReference>
<evidence type="ECO:0000256" key="9">
    <source>
        <dbReference type="ARBA" id="ARBA00022618"/>
    </source>
</evidence>
<dbReference type="FunFam" id="1.10.357.150:FF:000001">
    <property type="entry name" value="centromere/kinetochore protein zw10 homolog"/>
    <property type="match status" value="1"/>
</dbReference>
<dbReference type="PANTHER" id="PTHR12205">
    <property type="entry name" value="CENTROMERE/KINETOCHORE PROTEIN ZW10"/>
    <property type="match status" value="1"/>
</dbReference>
<dbReference type="InterPro" id="IPR046362">
    <property type="entry name" value="Zw10/DSL1_C_sf"/>
</dbReference>
<evidence type="ECO:0000256" key="14">
    <source>
        <dbReference type="ARBA" id="ARBA00022927"/>
    </source>
</evidence>
<feature type="domain" description="Centromere/kinetochore protein zw10 middle" evidence="25">
    <location>
        <begin position="177"/>
        <end position="399"/>
    </location>
</feature>
<keyword evidence="5" id="KW-0813">Transport</keyword>
<feature type="domain" description="Centromere/kinetochore protein zw10 C-terminal" evidence="26">
    <location>
        <begin position="447"/>
        <end position="574"/>
    </location>
</feature>
<dbReference type="GO" id="GO:0005789">
    <property type="term" value="C:endoplasmic reticulum membrane"/>
    <property type="evidence" value="ECO:0007669"/>
    <property type="project" value="UniProtKB-SubCell"/>
</dbReference>
<evidence type="ECO:0000259" key="24">
    <source>
        <dbReference type="Pfam" id="PF06248"/>
    </source>
</evidence>
<dbReference type="GO" id="GO:0005819">
    <property type="term" value="C:spindle"/>
    <property type="evidence" value="ECO:0007669"/>
    <property type="project" value="UniProtKB-SubCell"/>
</dbReference>
<dbReference type="GeneID" id="20247274"/>
<evidence type="ECO:0000256" key="10">
    <source>
        <dbReference type="ARBA" id="ARBA00022776"/>
    </source>
</evidence>
<keyword evidence="29" id="KW-1185">Reference proteome</keyword>
<evidence type="ECO:0000256" key="23">
    <source>
        <dbReference type="SAM" id="Coils"/>
    </source>
</evidence>
<evidence type="ECO:0000256" key="4">
    <source>
        <dbReference type="ARBA" id="ARBA00006245"/>
    </source>
</evidence>
<dbReference type="Pfam" id="PF06248">
    <property type="entry name" value="Zw10_N"/>
    <property type="match status" value="1"/>
</dbReference>
<keyword evidence="13" id="KW-0931">ER-Golgi transport</keyword>
<dbReference type="HOGENOM" id="CLU_012948_0_0_1"/>
<dbReference type="KEGG" id="lgi:LOTGIDRAFT_225294"/>